<dbReference type="InterPro" id="IPR029051">
    <property type="entry name" value="DUF4352"/>
</dbReference>
<evidence type="ECO:0000313" key="4">
    <source>
        <dbReference type="EMBL" id="OZS77442.1"/>
    </source>
</evidence>
<dbReference type="RefSeq" id="WP_094943740.1">
    <property type="nucleotide sequence ID" value="NZ_NOKQ01000230.1"/>
</dbReference>
<evidence type="ECO:0000313" key="5">
    <source>
        <dbReference type="Proteomes" id="UP000217065"/>
    </source>
</evidence>
<dbReference type="Proteomes" id="UP000217065">
    <property type="component" value="Unassembled WGS sequence"/>
</dbReference>
<dbReference type="Gene3D" id="2.60.40.1240">
    <property type="match status" value="1"/>
</dbReference>
<comment type="caution">
    <text evidence="4">The sequence shown here is derived from an EMBL/GenBank/DDBJ whole genome shotgun (WGS) entry which is preliminary data.</text>
</comment>
<dbReference type="AlphaFoldDB" id="A0A264W1I4"/>
<dbReference type="OrthoDB" id="2960042at2"/>
<feature type="domain" description="DUF4352" evidence="3">
    <location>
        <begin position="51"/>
        <end position="160"/>
    </location>
</feature>
<name>A0A264W1I4_9BACL</name>
<proteinExistence type="predicted"/>
<protein>
    <recommendedName>
        <fullName evidence="3">DUF4352 domain-containing protein</fullName>
    </recommendedName>
</protein>
<dbReference type="Pfam" id="PF11611">
    <property type="entry name" value="DUF4352"/>
    <property type="match status" value="1"/>
</dbReference>
<sequence>MKKQLWSLAAIALLLGACGETTVEKVETDTSSEEVAAEEEATEEEAAPEFYKVGDTVSVDGVNLTITSASFTDPAEYSEVENDKVLTIEVDVENTNDTSSLVDSTDFSLYDAEGNQMSDYYSYDEMPISTDLNAGKKAKGKLYFDVTDGTTYELIYVPFFSLDGKEVKWNIEVQ</sequence>
<feature type="chain" id="PRO_5038577349" description="DUF4352 domain-containing protein" evidence="2">
    <location>
        <begin position="20"/>
        <end position="174"/>
    </location>
</feature>
<accession>A0A264W1I4</accession>
<feature type="signal peptide" evidence="2">
    <location>
        <begin position="1"/>
        <end position="19"/>
    </location>
</feature>
<dbReference type="PROSITE" id="PS51257">
    <property type="entry name" value="PROKAR_LIPOPROTEIN"/>
    <property type="match status" value="1"/>
</dbReference>
<dbReference type="InterPro" id="IPR029050">
    <property type="entry name" value="Immunoprotect_excell_Ig-like"/>
</dbReference>
<reference evidence="4 5" key="1">
    <citation type="submission" date="2017-07" db="EMBL/GenBank/DDBJ databases">
        <title>Tetzosporium hominis gen.nov. sp.nov.</title>
        <authorList>
            <person name="Tetz G."/>
            <person name="Tetz V."/>
        </authorList>
    </citation>
    <scope>NUCLEOTIDE SEQUENCE [LARGE SCALE GENOMIC DNA]</scope>
    <source>
        <strain evidence="4 5">VT-49</strain>
    </source>
</reference>
<gene>
    <name evidence="4" type="ORF">CF394_11205</name>
</gene>
<organism evidence="4 5">
    <name type="scientific">Tetzosporium hominis</name>
    <dbReference type="NCBI Taxonomy" id="2020506"/>
    <lineage>
        <taxon>Bacteria</taxon>
        <taxon>Bacillati</taxon>
        <taxon>Bacillota</taxon>
        <taxon>Bacilli</taxon>
        <taxon>Bacillales</taxon>
        <taxon>Caryophanaceae</taxon>
        <taxon>Tetzosporium</taxon>
    </lineage>
</organism>
<evidence type="ECO:0000256" key="1">
    <source>
        <dbReference type="ARBA" id="ARBA00022729"/>
    </source>
</evidence>
<keyword evidence="5" id="KW-1185">Reference proteome</keyword>
<dbReference type="EMBL" id="NOKQ01000230">
    <property type="protein sequence ID" value="OZS77442.1"/>
    <property type="molecule type" value="Genomic_DNA"/>
</dbReference>
<evidence type="ECO:0000256" key="2">
    <source>
        <dbReference type="SAM" id="SignalP"/>
    </source>
</evidence>
<keyword evidence="1 2" id="KW-0732">Signal</keyword>
<evidence type="ECO:0000259" key="3">
    <source>
        <dbReference type="Pfam" id="PF11611"/>
    </source>
</evidence>